<reference evidence="1" key="1">
    <citation type="submission" date="2020-01" db="EMBL/GenBank/DDBJ databases">
        <authorList>
            <person name="Rat A."/>
        </authorList>
    </citation>
    <scope>NUCLEOTIDE SEQUENCE</scope>
    <source>
        <strain evidence="1">LMG 28251</strain>
    </source>
</reference>
<accession>A0AAF1JYG8</accession>
<reference evidence="1" key="2">
    <citation type="journal article" date="2021" name="Syst. Appl. Microbiol.">
        <title>Roseomonas hellenica sp. nov., isolated from roots of wild-growing Alkanna tinctoria.</title>
        <authorList>
            <person name="Rat A."/>
            <person name="Naranjo H.D."/>
            <person name="Lebbe L."/>
            <person name="Cnockaert M."/>
            <person name="Krigas N."/>
            <person name="Grigoriadou K."/>
            <person name="Maloupa E."/>
            <person name="Willems A."/>
        </authorList>
    </citation>
    <scope>NUCLEOTIDE SEQUENCE</scope>
    <source>
        <strain evidence="1">LMG 28251</strain>
    </source>
</reference>
<protein>
    <submittedName>
        <fullName evidence="1">Uncharacterized protein</fullName>
    </submittedName>
</protein>
<dbReference type="EMBL" id="JAAEDH010000014">
    <property type="protein sequence ID" value="MBR0655960.1"/>
    <property type="molecule type" value="Genomic_DNA"/>
</dbReference>
<sequence length="267" mass="28291">MFRESATAIDTTSAGVLDELANSEREIATSALAAQRGGTASGRPCFIGSTTRSAIRDFCPDDVTVRGSVGDPPGTARLRRGLATVNSQALLMVALAEQTSGAEREARLGRLVSDLTALNSAANGPGGEIFRPVGYDTAVQGLRPMAAGLIASDMPASLRALLLANEAATESLIAALRASPTAFFRDQADQMMARGRTVAGQANALRRLEDERRLLANYLQLLERSAQNWRSAAQLLRYGRPASFSALSDTAISSQIEAEGIRRARAR</sequence>
<keyword evidence="2" id="KW-1185">Reference proteome</keyword>
<dbReference type="AlphaFoldDB" id="A0AAF1JYG8"/>
<dbReference type="RefSeq" id="WP_211874807.1">
    <property type="nucleotide sequence ID" value="NZ_JAAEDH010000014.1"/>
</dbReference>
<evidence type="ECO:0000313" key="2">
    <source>
        <dbReference type="Proteomes" id="UP001196068"/>
    </source>
</evidence>
<name>A0AAF1JYG8_9PROT</name>
<gene>
    <name evidence="1" type="ORF">GXW79_12835</name>
</gene>
<comment type="caution">
    <text evidence="1">The sequence shown here is derived from an EMBL/GenBank/DDBJ whole genome shotgun (WGS) entry which is preliminary data.</text>
</comment>
<proteinExistence type="predicted"/>
<organism evidence="1 2">
    <name type="scientific">Plastoroseomonas arctica</name>
    <dbReference type="NCBI Taxonomy" id="1509237"/>
    <lineage>
        <taxon>Bacteria</taxon>
        <taxon>Pseudomonadati</taxon>
        <taxon>Pseudomonadota</taxon>
        <taxon>Alphaproteobacteria</taxon>
        <taxon>Acetobacterales</taxon>
        <taxon>Acetobacteraceae</taxon>
        <taxon>Plastoroseomonas</taxon>
    </lineage>
</organism>
<dbReference type="Proteomes" id="UP001196068">
    <property type="component" value="Unassembled WGS sequence"/>
</dbReference>
<evidence type="ECO:0000313" key="1">
    <source>
        <dbReference type="EMBL" id="MBR0655960.1"/>
    </source>
</evidence>